<dbReference type="AlphaFoldDB" id="A0A4R5TUC9"/>
<keyword evidence="4" id="KW-1185">Reference proteome</keyword>
<dbReference type="EMBL" id="SMTK01000004">
    <property type="protein sequence ID" value="TDK24642.1"/>
    <property type="molecule type" value="Genomic_DNA"/>
</dbReference>
<evidence type="ECO:0000313" key="4">
    <source>
        <dbReference type="Proteomes" id="UP000295411"/>
    </source>
</evidence>
<gene>
    <name evidence="3" type="ORF">E2F48_12510</name>
</gene>
<organism evidence="3 4">
    <name type="scientific">Arthrobacter crusticola</name>
    <dbReference type="NCBI Taxonomy" id="2547960"/>
    <lineage>
        <taxon>Bacteria</taxon>
        <taxon>Bacillati</taxon>
        <taxon>Actinomycetota</taxon>
        <taxon>Actinomycetes</taxon>
        <taxon>Micrococcales</taxon>
        <taxon>Micrococcaceae</taxon>
        <taxon>Arthrobacter</taxon>
    </lineage>
</organism>
<dbReference type="InterPro" id="IPR013538">
    <property type="entry name" value="ASHA1/2-like_C"/>
</dbReference>
<evidence type="ECO:0000256" key="1">
    <source>
        <dbReference type="ARBA" id="ARBA00006817"/>
    </source>
</evidence>
<name>A0A4R5TUC9_9MICC</name>
<dbReference type="OrthoDB" id="9803476at2"/>
<dbReference type="Gene3D" id="3.30.530.20">
    <property type="match status" value="1"/>
</dbReference>
<dbReference type="Pfam" id="PF08327">
    <property type="entry name" value="AHSA1"/>
    <property type="match status" value="1"/>
</dbReference>
<comment type="similarity">
    <text evidence="1">Belongs to the AHA1 family.</text>
</comment>
<dbReference type="RefSeq" id="WP_133404311.1">
    <property type="nucleotide sequence ID" value="NZ_SMTK01000004.1"/>
</dbReference>
<accession>A0A4R5TUC9</accession>
<reference evidence="3 4" key="1">
    <citation type="submission" date="2019-03" db="EMBL/GenBank/DDBJ databases">
        <title>Arthrobacter sp. nov., an bacterium isolated from biocrust in Mu Us Desert.</title>
        <authorList>
            <person name="Lixiong L."/>
        </authorList>
    </citation>
    <scope>NUCLEOTIDE SEQUENCE [LARGE SCALE GENOMIC DNA]</scope>
    <source>
        <strain evidence="3 4">SLN-3</strain>
    </source>
</reference>
<evidence type="ECO:0000259" key="2">
    <source>
        <dbReference type="Pfam" id="PF08327"/>
    </source>
</evidence>
<evidence type="ECO:0000313" key="3">
    <source>
        <dbReference type="EMBL" id="TDK24642.1"/>
    </source>
</evidence>
<proteinExistence type="inferred from homology"/>
<sequence>MTSSTAEPTVSRTTTDDGAPALRFEMRFAVPPAVMWKHLTDPGKLKYWFPAEMDILPRRDAEVIFKVPGQRPLKGTVLEASKPTVLAFTWDREVLRWEFTRQEDGGTLLVLTISPADSAQIAVSAAGWHLTLMGLDDYLNERDLGQDPALWQVYVDRYTSQFSS</sequence>
<feature type="domain" description="Activator of Hsp90 ATPase homologue 1/2-like C-terminal" evidence="2">
    <location>
        <begin position="30"/>
        <end position="139"/>
    </location>
</feature>
<dbReference type="Proteomes" id="UP000295411">
    <property type="component" value="Unassembled WGS sequence"/>
</dbReference>
<protein>
    <submittedName>
        <fullName evidence="3">ATPase</fullName>
    </submittedName>
</protein>
<dbReference type="SUPFAM" id="SSF55961">
    <property type="entry name" value="Bet v1-like"/>
    <property type="match status" value="1"/>
</dbReference>
<comment type="caution">
    <text evidence="3">The sequence shown here is derived from an EMBL/GenBank/DDBJ whole genome shotgun (WGS) entry which is preliminary data.</text>
</comment>
<dbReference type="InterPro" id="IPR023393">
    <property type="entry name" value="START-like_dom_sf"/>
</dbReference>